<feature type="region of interest" description="Disordered" evidence="1">
    <location>
        <begin position="165"/>
        <end position="285"/>
    </location>
</feature>
<gene>
    <name evidence="2" type="ORF">BLA13014_04124</name>
</gene>
<evidence type="ECO:0000256" key="1">
    <source>
        <dbReference type="SAM" id="MobiDB-lite"/>
    </source>
</evidence>
<feature type="compositionally biased region" description="Acidic residues" evidence="1">
    <location>
        <begin position="185"/>
        <end position="200"/>
    </location>
</feature>
<dbReference type="Proteomes" id="UP000494261">
    <property type="component" value="Unassembled WGS sequence"/>
</dbReference>
<dbReference type="AlphaFoldDB" id="A0A6P2NDF5"/>
<protein>
    <submittedName>
        <fullName evidence="2">Uncharacterized protein</fullName>
    </submittedName>
</protein>
<reference evidence="2 3" key="1">
    <citation type="submission" date="2019-09" db="EMBL/GenBank/DDBJ databases">
        <authorList>
            <person name="Depoorter E."/>
        </authorList>
    </citation>
    <scope>NUCLEOTIDE SEQUENCE [LARGE SCALE GENOMIC DNA]</scope>
    <source>
        <strain evidence="2">LMG 13014</strain>
    </source>
</reference>
<dbReference type="RefSeq" id="WP_175023841.1">
    <property type="nucleotide sequence ID" value="NZ_CABVQC010000028.1"/>
</dbReference>
<evidence type="ECO:0000313" key="3">
    <source>
        <dbReference type="Proteomes" id="UP000494261"/>
    </source>
</evidence>
<evidence type="ECO:0000313" key="2">
    <source>
        <dbReference type="EMBL" id="VWB89038.1"/>
    </source>
</evidence>
<accession>A0A6P2NDF5</accession>
<sequence>MYIEIERAMARITSVTPIMEKHGKKKKRPAHSIIFEFTMTNTVLDTLDNNGLRDAFYRKPAGPSVDPKTQQSKIDTSNVSDGISQLRFPWWQQWIDIPGDLLGWLLTLHTGNTERSHIVLDEAKISAFQVLPKDLGITLVKCKAIVHPTAHEKGKIDELLQTDVPVSIMPPDSGEQASLLPGTEPEQDEEDGDDGADAGDGDAQHGTEDDTPAAAAGDAPPEDPFAGTDLARGVVKSDATVTTKRSRSVAPADKHADGKWPFPRDGQTHDAGDAPTDGEKAATEA</sequence>
<dbReference type="EMBL" id="CABVQC010000028">
    <property type="protein sequence ID" value="VWB89038.1"/>
    <property type="molecule type" value="Genomic_DNA"/>
</dbReference>
<name>A0A6P2NDF5_9BURK</name>
<proteinExistence type="predicted"/>
<feature type="compositionally biased region" description="Basic and acidic residues" evidence="1">
    <location>
        <begin position="266"/>
        <end position="285"/>
    </location>
</feature>
<organism evidence="2 3">
    <name type="scientific">Burkholderia aenigmatica</name>
    <dbReference type="NCBI Taxonomy" id="2015348"/>
    <lineage>
        <taxon>Bacteria</taxon>
        <taxon>Pseudomonadati</taxon>
        <taxon>Pseudomonadota</taxon>
        <taxon>Betaproteobacteria</taxon>
        <taxon>Burkholderiales</taxon>
        <taxon>Burkholderiaceae</taxon>
        <taxon>Burkholderia</taxon>
        <taxon>Burkholderia cepacia complex</taxon>
    </lineage>
</organism>